<dbReference type="EMBL" id="HBII01025991">
    <property type="protein sequence ID" value="CAE0351902.1"/>
    <property type="molecule type" value="Transcribed_RNA"/>
</dbReference>
<accession>A0A7S3JFJ3</accession>
<evidence type="ECO:0000313" key="6">
    <source>
        <dbReference type="EMBL" id="CAE0351902.1"/>
    </source>
</evidence>
<organism evidence="6">
    <name type="scientific">Euplotes harpa</name>
    <dbReference type="NCBI Taxonomy" id="151035"/>
    <lineage>
        <taxon>Eukaryota</taxon>
        <taxon>Sar</taxon>
        <taxon>Alveolata</taxon>
        <taxon>Ciliophora</taxon>
        <taxon>Intramacronucleata</taxon>
        <taxon>Spirotrichea</taxon>
        <taxon>Hypotrichia</taxon>
        <taxon>Euplotida</taxon>
        <taxon>Euplotidae</taxon>
        <taxon>Euplotes</taxon>
    </lineage>
</organism>
<dbReference type="NCBIfam" id="NF002270">
    <property type="entry name" value="PRK01202.1"/>
    <property type="match status" value="1"/>
</dbReference>
<dbReference type="HAMAP" id="MF_00272">
    <property type="entry name" value="GcvH"/>
    <property type="match status" value="1"/>
</dbReference>
<keyword evidence="2 3" id="KW-0450">Lipoyl</keyword>
<dbReference type="SUPFAM" id="SSF51230">
    <property type="entry name" value="Single hybrid motif"/>
    <property type="match status" value="1"/>
</dbReference>
<dbReference type="PANTHER" id="PTHR11715">
    <property type="entry name" value="GLYCINE CLEAVAGE SYSTEM H PROTEIN"/>
    <property type="match status" value="1"/>
</dbReference>
<feature type="domain" description="Lipoyl-binding" evidence="5">
    <location>
        <begin position="45"/>
        <end position="127"/>
    </location>
</feature>
<keyword evidence="4" id="KW-0809">Transit peptide</keyword>
<keyword evidence="4" id="KW-0496">Mitochondrion</keyword>
<dbReference type="GO" id="GO:0009249">
    <property type="term" value="P:protein lipoylation"/>
    <property type="evidence" value="ECO:0007669"/>
    <property type="project" value="TreeGrafter"/>
</dbReference>
<evidence type="ECO:0000259" key="5">
    <source>
        <dbReference type="PROSITE" id="PS50968"/>
    </source>
</evidence>
<reference evidence="6" key="1">
    <citation type="submission" date="2021-01" db="EMBL/GenBank/DDBJ databases">
        <authorList>
            <person name="Corre E."/>
            <person name="Pelletier E."/>
            <person name="Niang G."/>
            <person name="Scheremetjew M."/>
            <person name="Finn R."/>
            <person name="Kale V."/>
            <person name="Holt S."/>
            <person name="Cochrane G."/>
            <person name="Meng A."/>
            <person name="Brown T."/>
            <person name="Cohen L."/>
        </authorList>
    </citation>
    <scope>NUCLEOTIDE SEQUENCE</scope>
    <source>
        <strain evidence="6">FSP1.4</strain>
    </source>
</reference>
<dbReference type="GO" id="GO:0005960">
    <property type="term" value="C:glycine cleavage complex"/>
    <property type="evidence" value="ECO:0007669"/>
    <property type="project" value="UniProtKB-UniRule"/>
</dbReference>
<proteinExistence type="inferred from homology"/>
<dbReference type="GO" id="GO:0019464">
    <property type="term" value="P:glycine decarboxylation via glycine cleavage system"/>
    <property type="evidence" value="ECO:0007669"/>
    <property type="project" value="UniProtKB-UniRule"/>
</dbReference>
<dbReference type="InterPro" id="IPR017453">
    <property type="entry name" value="GCV_H_sub"/>
</dbReference>
<dbReference type="NCBIfam" id="TIGR00527">
    <property type="entry name" value="gcvH"/>
    <property type="match status" value="1"/>
</dbReference>
<dbReference type="Gene3D" id="2.40.50.100">
    <property type="match status" value="1"/>
</dbReference>
<feature type="modified residue" description="N6-lipoyllysine" evidence="3">
    <location>
        <position position="86"/>
    </location>
</feature>
<dbReference type="CDD" id="cd06848">
    <property type="entry name" value="GCS_H"/>
    <property type="match status" value="1"/>
</dbReference>
<comment type="subcellular location">
    <subcellularLocation>
        <location evidence="4">Mitochondrion</location>
    </subcellularLocation>
</comment>
<dbReference type="PROSITE" id="PS50968">
    <property type="entry name" value="BIOTINYL_LIPOYL"/>
    <property type="match status" value="1"/>
</dbReference>
<evidence type="ECO:0000256" key="3">
    <source>
        <dbReference type="PIRSR" id="PIRSR617453-50"/>
    </source>
</evidence>
<dbReference type="GO" id="GO:0005739">
    <property type="term" value="C:mitochondrion"/>
    <property type="evidence" value="ECO:0007669"/>
    <property type="project" value="UniProtKB-SubCell"/>
</dbReference>
<name>A0A7S3JFJ3_9SPIT</name>
<comment type="cofactor">
    <cofactor evidence="4">
        <name>(R)-lipoate</name>
        <dbReference type="ChEBI" id="CHEBI:83088"/>
    </cofactor>
    <text evidence="4">Binds 1 lipoyl cofactor covalently.</text>
</comment>
<dbReference type="Pfam" id="PF01597">
    <property type="entry name" value="GCV_H"/>
    <property type="match status" value="1"/>
</dbReference>
<dbReference type="AlphaFoldDB" id="A0A7S3JFJ3"/>
<dbReference type="InterPro" id="IPR033753">
    <property type="entry name" value="GCV_H/Fam206"/>
</dbReference>
<comment type="subunit">
    <text evidence="4">The glycine cleavage system is composed of four proteins: P, T, L and H.</text>
</comment>
<protein>
    <recommendedName>
        <fullName evidence="4">Glycine cleavage system H protein</fullName>
    </recommendedName>
</protein>
<dbReference type="InterPro" id="IPR002930">
    <property type="entry name" value="GCV_H"/>
</dbReference>
<sequence>MLKIFYKKATCKVPMMTSRNNRMFAVHTKFTKQHEWIKYDDVSKEGTFGITDYAQKELGDIVFVDFPFKGDKFNQGDVIGAVESVKTSAQVYVPVQSEVIENNTEIETNPALVNEDPHGKGWISKLKITNEEDITKLMDEKQYKEYLATL</sequence>
<evidence type="ECO:0000256" key="4">
    <source>
        <dbReference type="RuleBase" id="RU364055"/>
    </source>
</evidence>
<dbReference type="PANTHER" id="PTHR11715:SF3">
    <property type="entry name" value="GLYCINE CLEAVAGE SYSTEM H PROTEIN-RELATED"/>
    <property type="match status" value="1"/>
</dbReference>
<comment type="similarity">
    <text evidence="1 4">Belongs to the GcvH family.</text>
</comment>
<gene>
    <name evidence="6" type="ORF">EHAR0213_LOCUS10817</name>
</gene>
<dbReference type="InterPro" id="IPR000089">
    <property type="entry name" value="Biotin_lipoyl"/>
</dbReference>
<evidence type="ECO:0000256" key="2">
    <source>
        <dbReference type="ARBA" id="ARBA00022823"/>
    </source>
</evidence>
<evidence type="ECO:0000256" key="1">
    <source>
        <dbReference type="ARBA" id="ARBA00009249"/>
    </source>
</evidence>
<comment type="function">
    <text evidence="4">The H protein shuttles the methylamine group of glycine from the P protein to the T protein.</text>
</comment>
<dbReference type="InterPro" id="IPR011053">
    <property type="entry name" value="Single_hybrid_motif"/>
</dbReference>